<keyword evidence="2" id="KW-1185">Reference proteome</keyword>
<dbReference type="Pfam" id="PF05402">
    <property type="entry name" value="PqqD"/>
    <property type="match status" value="1"/>
</dbReference>
<protein>
    <submittedName>
        <fullName evidence="1">Coenzyme PQQ synthesis protein D (PqqD)</fullName>
    </submittedName>
</protein>
<dbReference type="OrthoDB" id="9800554at2"/>
<dbReference type="EMBL" id="FQXS01000017">
    <property type="protein sequence ID" value="SHH95262.1"/>
    <property type="molecule type" value="Genomic_DNA"/>
</dbReference>
<dbReference type="STRING" id="1121409.SAMN02745124_02803"/>
<gene>
    <name evidence="1" type="ORF">SAMN02745124_02803</name>
</gene>
<dbReference type="AlphaFoldDB" id="A0A1M5X6I7"/>
<evidence type="ECO:0000313" key="2">
    <source>
        <dbReference type="Proteomes" id="UP000184139"/>
    </source>
</evidence>
<dbReference type="Gene3D" id="1.10.10.1150">
    <property type="entry name" value="Coenzyme PQQ synthesis protein D (PqqD)"/>
    <property type="match status" value="1"/>
</dbReference>
<name>A0A1M5X6I7_9BACT</name>
<sequence length="105" mass="11874">MQTTFSEALHSNRNRLIRRTKDAISTELDGETVILNIDTGIYSGLDQVGTTIWNTLAEPATFFNLKERIMADYEVSEQRCSDDLCAFLDELLKNRLITLDDGETA</sequence>
<dbReference type="Proteomes" id="UP000184139">
    <property type="component" value="Unassembled WGS sequence"/>
</dbReference>
<accession>A0A1M5X6I7</accession>
<dbReference type="RefSeq" id="WP_073377059.1">
    <property type="nucleotide sequence ID" value="NZ_FQXS01000017.1"/>
</dbReference>
<evidence type="ECO:0000313" key="1">
    <source>
        <dbReference type="EMBL" id="SHH95262.1"/>
    </source>
</evidence>
<proteinExistence type="predicted"/>
<reference evidence="1 2" key="1">
    <citation type="submission" date="2016-11" db="EMBL/GenBank/DDBJ databases">
        <authorList>
            <person name="Jaros S."/>
            <person name="Januszkiewicz K."/>
            <person name="Wedrychowicz H."/>
        </authorList>
    </citation>
    <scope>NUCLEOTIDE SEQUENCE [LARGE SCALE GENOMIC DNA]</scope>
    <source>
        <strain evidence="1 2">DSM 9705</strain>
    </source>
</reference>
<dbReference type="InterPro" id="IPR008792">
    <property type="entry name" value="PQQD"/>
</dbReference>
<dbReference type="InterPro" id="IPR041881">
    <property type="entry name" value="PqqD_sf"/>
</dbReference>
<organism evidence="1 2">
    <name type="scientific">Desulfofustis glycolicus DSM 9705</name>
    <dbReference type="NCBI Taxonomy" id="1121409"/>
    <lineage>
        <taxon>Bacteria</taxon>
        <taxon>Pseudomonadati</taxon>
        <taxon>Thermodesulfobacteriota</taxon>
        <taxon>Desulfobulbia</taxon>
        <taxon>Desulfobulbales</taxon>
        <taxon>Desulfocapsaceae</taxon>
        <taxon>Desulfofustis</taxon>
    </lineage>
</organism>